<feature type="transmembrane region" description="Helical" evidence="12">
    <location>
        <begin position="543"/>
        <end position="565"/>
    </location>
</feature>
<dbReference type="InterPro" id="IPR003352">
    <property type="entry name" value="PTS_EIIC"/>
</dbReference>
<evidence type="ECO:0000256" key="1">
    <source>
        <dbReference type="ARBA" id="ARBA00004429"/>
    </source>
</evidence>
<dbReference type="PANTHER" id="PTHR30505">
    <property type="entry name" value="FRUCTOSE-LIKE PERMEASE"/>
    <property type="match status" value="1"/>
</dbReference>
<accession>A0A4S4G8S9</accession>
<feature type="transmembrane region" description="Helical" evidence="12">
    <location>
        <begin position="422"/>
        <end position="441"/>
    </location>
</feature>
<feature type="transmembrane region" description="Helical" evidence="12">
    <location>
        <begin position="461"/>
        <end position="481"/>
    </location>
</feature>
<dbReference type="EMBL" id="SSTJ01000001">
    <property type="protein sequence ID" value="THG38786.1"/>
    <property type="molecule type" value="Genomic_DNA"/>
</dbReference>
<dbReference type="Pfam" id="PF02302">
    <property type="entry name" value="PTS_IIB"/>
    <property type="match status" value="1"/>
</dbReference>
<dbReference type="PROSITE" id="PS51094">
    <property type="entry name" value="PTS_EIIA_TYPE_2"/>
    <property type="match status" value="1"/>
</dbReference>
<dbReference type="Pfam" id="PF00359">
    <property type="entry name" value="PTS_EIIA_2"/>
    <property type="match status" value="1"/>
</dbReference>
<feature type="domain" description="PTS EIIC type-2" evidence="15">
    <location>
        <begin position="320"/>
        <end position="669"/>
    </location>
</feature>
<organism evidence="16 17">
    <name type="scientific">Adlercreutzia caecimuris</name>
    <dbReference type="NCBI Taxonomy" id="671266"/>
    <lineage>
        <taxon>Bacteria</taxon>
        <taxon>Bacillati</taxon>
        <taxon>Actinomycetota</taxon>
        <taxon>Coriobacteriia</taxon>
        <taxon>Eggerthellales</taxon>
        <taxon>Eggerthellaceae</taxon>
        <taxon>Adlercreutzia</taxon>
    </lineage>
</organism>
<keyword evidence="9 12" id="KW-0812">Transmembrane</keyword>
<keyword evidence="7" id="KW-0808">Transferase</keyword>
<feature type="transmembrane region" description="Helical" evidence="12">
    <location>
        <begin position="328"/>
        <end position="348"/>
    </location>
</feature>
<evidence type="ECO:0000256" key="11">
    <source>
        <dbReference type="ARBA" id="ARBA00023136"/>
    </source>
</evidence>
<reference evidence="16 17" key="1">
    <citation type="submission" date="2019-04" db="EMBL/GenBank/DDBJ databases">
        <title>Microbes associate with the intestines of laboratory mice.</title>
        <authorList>
            <person name="Navarre W."/>
            <person name="Wong E."/>
            <person name="Huang K.C."/>
            <person name="Tropini C."/>
            <person name="Ng K."/>
            <person name="Yu B."/>
        </authorList>
    </citation>
    <scope>NUCLEOTIDE SEQUENCE [LARGE SCALE GENOMIC DNA]</scope>
    <source>
        <strain evidence="16 17">NM80_B27</strain>
    </source>
</reference>
<feature type="transmembrane region" description="Helical" evidence="12">
    <location>
        <begin position="501"/>
        <end position="522"/>
    </location>
</feature>
<keyword evidence="10 12" id="KW-1133">Transmembrane helix</keyword>
<feature type="transmembrane region" description="Helical" evidence="12">
    <location>
        <begin position="603"/>
        <end position="621"/>
    </location>
</feature>
<dbReference type="PROSITE" id="PS51104">
    <property type="entry name" value="PTS_EIIC_TYPE_2"/>
    <property type="match status" value="1"/>
</dbReference>
<dbReference type="InterPro" id="IPR013014">
    <property type="entry name" value="PTS_EIIC_2"/>
</dbReference>
<evidence type="ECO:0000256" key="3">
    <source>
        <dbReference type="ARBA" id="ARBA00022448"/>
    </source>
</evidence>
<dbReference type="CDD" id="cd00211">
    <property type="entry name" value="PTS_IIA_fru"/>
    <property type="match status" value="1"/>
</dbReference>
<gene>
    <name evidence="16" type="ORF">E5986_00360</name>
</gene>
<evidence type="ECO:0000256" key="12">
    <source>
        <dbReference type="SAM" id="Phobius"/>
    </source>
</evidence>
<dbReference type="PROSITE" id="PS51099">
    <property type="entry name" value="PTS_EIIB_TYPE_2"/>
    <property type="match status" value="1"/>
</dbReference>
<evidence type="ECO:0000259" key="15">
    <source>
        <dbReference type="PROSITE" id="PS51104"/>
    </source>
</evidence>
<evidence type="ECO:0000259" key="14">
    <source>
        <dbReference type="PROSITE" id="PS51099"/>
    </source>
</evidence>
<feature type="transmembrane region" description="Helical" evidence="12">
    <location>
        <begin position="641"/>
        <end position="662"/>
    </location>
</feature>
<dbReference type="Proteomes" id="UP000308978">
    <property type="component" value="Unassembled WGS sequence"/>
</dbReference>
<dbReference type="AlphaFoldDB" id="A0A4S4G8S9"/>
<evidence type="ECO:0000256" key="8">
    <source>
        <dbReference type="ARBA" id="ARBA00022683"/>
    </source>
</evidence>
<evidence type="ECO:0000256" key="6">
    <source>
        <dbReference type="ARBA" id="ARBA00022597"/>
    </source>
</evidence>
<evidence type="ECO:0000256" key="2">
    <source>
        <dbReference type="ARBA" id="ARBA00004496"/>
    </source>
</evidence>
<dbReference type="GO" id="GO:0009401">
    <property type="term" value="P:phosphoenolpyruvate-dependent sugar phosphotransferase system"/>
    <property type="evidence" value="ECO:0007669"/>
    <property type="project" value="UniProtKB-KW"/>
</dbReference>
<dbReference type="FunFam" id="3.40.930.10:FF:000009">
    <property type="entry name" value="PTS system, fructose specific IIABC component"/>
    <property type="match status" value="1"/>
</dbReference>
<dbReference type="PANTHER" id="PTHR30505:SF28">
    <property type="entry name" value="PTS SYSTEM 2-O-ALPHA-MANNOSYL-D-GLYCERATE-SPECIFIC EIIABC COMPONENT"/>
    <property type="match status" value="1"/>
</dbReference>
<dbReference type="GO" id="GO:0022877">
    <property type="term" value="F:protein-N(PI)-phosphohistidine-fructose phosphotransferase system transporter activity"/>
    <property type="evidence" value="ECO:0007669"/>
    <property type="project" value="InterPro"/>
</dbReference>
<dbReference type="InterPro" id="IPR050864">
    <property type="entry name" value="Bacterial_PTS_Sugar_Transport"/>
</dbReference>
<dbReference type="InterPro" id="IPR002178">
    <property type="entry name" value="PTS_EIIA_type-2_dom"/>
</dbReference>
<sequence>MRIVDLLQPGAIAIGGAPADKAGAIAQLVELHDSVGNLNDKEAFREAIIARENQGTTAVGEGIAIPHAKTAATKRASLAAMTAPAGVDYGAPDGAPSTLLFMIAAPDDGGDVHLEVLSRLMTILMDLDFRSQLMAAETPEALLAAIDAKERERFADEVEAEAEADMEGDVEGTEALIDAAKAAYAEERGKADGFRILAVTACPTGIAHTYMAAEALTKAAEARGIALKAETNGTGGTKNRLTREEIAAADGIIVAADKEVEMARFDGKPAVIVKVSDGINKPDELIDRILVGDARVYHHAGGANAAAAEDEAGESAGRKIYKHLMEGVSHMLPFVVSGGLFIALAFLIDGIAGVPQDGNFGTGTPISAWFKTIGGFAFSFMVPILAAYIAQSIADRPGLVVGFVGGFMATLGSTFGLPGGDIPSGFLGGLLAGFAGGYAMLGIEKLCEKMPDSLAGIKQILIYPLAGLGAIAVIMCAVGPFMGMINTGMSNALTWLSDNNFGIVLGMILAGMMAIDMGGPFNKAAYVFGTGMLALGTDASFQIMASVMIGGMVPPIAIALSTTFFKDRWTADERKNGPVNYIMGLSFITEGAIPYAASDPLRVIPSCVVGSAVAGGLSWFFGCTLMAPHGGIFVVPVIGGALMYLVALAVGSVAGMFMLALLKKKRTEV</sequence>
<feature type="transmembrane region" description="Helical" evidence="12">
    <location>
        <begin position="397"/>
        <end position="416"/>
    </location>
</feature>
<protein>
    <submittedName>
        <fullName evidence="16">PTS fructose transporter subunit IIC</fullName>
    </submittedName>
</protein>
<dbReference type="FunFam" id="3.40.50.2300:FF:000014">
    <property type="entry name" value="PTS system fructose-like transporter subunit IIB"/>
    <property type="match status" value="1"/>
</dbReference>
<name>A0A4S4G8S9_9ACTN</name>
<dbReference type="InterPro" id="IPR006327">
    <property type="entry name" value="PTS_IIC_fruc"/>
</dbReference>
<dbReference type="SUPFAM" id="SSF55804">
    <property type="entry name" value="Phoshotransferase/anion transport protein"/>
    <property type="match status" value="1"/>
</dbReference>
<keyword evidence="8" id="KW-0598">Phosphotransferase system</keyword>
<dbReference type="GO" id="GO:0005886">
    <property type="term" value="C:plasma membrane"/>
    <property type="evidence" value="ECO:0007669"/>
    <property type="project" value="UniProtKB-SubCell"/>
</dbReference>
<dbReference type="PROSITE" id="PS00372">
    <property type="entry name" value="PTS_EIIA_TYPE_2_HIS"/>
    <property type="match status" value="1"/>
</dbReference>
<dbReference type="InterPro" id="IPR003501">
    <property type="entry name" value="PTS_EIIB_2/3"/>
</dbReference>
<feature type="domain" description="PTS EIIA type-2" evidence="13">
    <location>
        <begin position="5"/>
        <end position="149"/>
    </location>
</feature>
<evidence type="ECO:0000256" key="10">
    <source>
        <dbReference type="ARBA" id="ARBA00022989"/>
    </source>
</evidence>
<evidence type="ECO:0000313" key="17">
    <source>
        <dbReference type="Proteomes" id="UP000308978"/>
    </source>
</evidence>
<dbReference type="GO" id="GO:0005737">
    <property type="term" value="C:cytoplasm"/>
    <property type="evidence" value="ECO:0007669"/>
    <property type="project" value="UniProtKB-SubCell"/>
</dbReference>
<dbReference type="Gene3D" id="3.40.50.2300">
    <property type="match status" value="1"/>
</dbReference>
<dbReference type="SUPFAM" id="SSF52794">
    <property type="entry name" value="PTS system IIB component-like"/>
    <property type="match status" value="1"/>
</dbReference>
<dbReference type="RefSeq" id="WP_136432333.1">
    <property type="nucleotide sequence ID" value="NZ_SSTJ01000001.1"/>
</dbReference>
<dbReference type="GO" id="GO:0005351">
    <property type="term" value="F:carbohydrate:proton symporter activity"/>
    <property type="evidence" value="ECO:0007669"/>
    <property type="project" value="InterPro"/>
</dbReference>
<keyword evidence="11 12" id="KW-0472">Membrane</keyword>
<comment type="subcellular location">
    <subcellularLocation>
        <location evidence="1">Cell inner membrane</location>
        <topology evidence="1">Multi-pass membrane protein</topology>
    </subcellularLocation>
    <subcellularLocation>
        <location evidence="2">Cytoplasm</location>
    </subcellularLocation>
</comment>
<dbReference type="InterPro" id="IPR003353">
    <property type="entry name" value="PTS_IIB_fruc"/>
</dbReference>
<dbReference type="NCBIfam" id="TIGR00829">
    <property type="entry name" value="FRU"/>
    <property type="match status" value="1"/>
</dbReference>
<evidence type="ECO:0000256" key="7">
    <source>
        <dbReference type="ARBA" id="ARBA00022679"/>
    </source>
</evidence>
<dbReference type="InterPro" id="IPR013011">
    <property type="entry name" value="PTS_EIIB_2"/>
</dbReference>
<evidence type="ECO:0000256" key="9">
    <source>
        <dbReference type="ARBA" id="ARBA00022692"/>
    </source>
</evidence>
<keyword evidence="5" id="KW-0597">Phosphoprotein</keyword>
<dbReference type="GO" id="GO:0090563">
    <property type="term" value="F:protein-phosphocysteine-sugar phosphotransferase activity"/>
    <property type="evidence" value="ECO:0007669"/>
    <property type="project" value="TreeGrafter"/>
</dbReference>
<feature type="domain" description="PTS EIIB type-2" evidence="14">
    <location>
        <begin position="196"/>
        <end position="291"/>
    </location>
</feature>
<keyword evidence="6" id="KW-0762">Sugar transport</keyword>
<evidence type="ECO:0000259" key="13">
    <source>
        <dbReference type="PROSITE" id="PS51094"/>
    </source>
</evidence>
<dbReference type="Gene3D" id="3.40.930.10">
    <property type="entry name" value="Mannitol-specific EII, Chain A"/>
    <property type="match status" value="1"/>
</dbReference>
<dbReference type="CDD" id="cd05569">
    <property type="entry name" value="PTS_IIB_fructose"/>
    <property type="match status" value="1"/>
</dbReference>
<keyword evidence="3" id="KW-0813">Transport</keyword>
<evidence type="ECO:0000256" key="4">
    <source>
        <dbReference type="ARBA" id="ARBA00022475"/>
    </source>
</evidence>
<evidence type="ECO:0000256" key="5">
    <source>
        <dbReference type="ARBA" id="ARBA00022553"/>
    </source>
</evidence>
<dbReference type="InterPro" id="IPR016152">
    <property type="entry name" value="PTrfase/Anion_transptr"/>
</dbReference>
<comment type="caution">
    <text evidence="16">The sequence shown here is derived from an EMBL/GenBank/DDBJ whole genome shotgun (WGS) entry which is preliminary data.</text>
</comment>
<dbReference type="InterPro" id="IPR036095">
    <property type="entry name" value="PTS_EIIB-like_sf"/>
</dbReference>
<feature type="transmembrane region" description="Helical" evidence="12">
    <location>
        <begin position="368"/>
        <end position="390"/>
    </location>
</feature>
<dbReference type="NCBIfam" id="TIGR01427">
    <property type="entry name" value="PTS_IIC_fructo"/>
    <property type="match status" value="1"/>
</dbReference>
<evidence type="ECO:0000313" key="16">
    <source>
        <dbReference type="EMBL" id="THG38786.1"/>
    </source>
</evidence>
<keyword evidence="4" id="KW-1003">Cell membrane</keyword>
<proteinExistence type="predicted"/>
<dbReference type="Pfam" id="PF02378">
    <property type="entry name" value="PTS_EIIC"/>
    <property type="match status" value="1"/>
</dbReference>